<dbReference type="Gene3D" id="3.40.710.10">
    <property type="entry name" value="DD-peptidase/beta-lactamase superfamily"/>
    <property type="match status" value="1"/>
</dbReference>
<dbReference type="EC" id="3.5.2.6" evidence="2 6"/>
<dbReference type="KEGG" id="scia:HUG15_12520"/>
<dbReference type="InterPro" id="IPR023650">
    <property type="entry name" value="Beta-lactam_class-A_AS"/>
</dbReference>
<evidence type="ECO:0000256" key="3">
    <source>
        <dbReference type="ARBA" id="ARBA00022729"/>
    </source>
</evidence>
<dbReference type="NCBIfam" id="NF012167">
    <property type="entry name" value="classA_firm"/>
    <property type="match status" value="1"/>
</dbReference>
<evidence type="ECO:0000256" key="5">
    <source>
        <dbReference type="ARBA" id="ARBA00023251"/>
    </source>
</evidence>
<dbReference type="PRINTS" id="PR00118">
    <property type="entry name" value="BLACTAMASEA"/>
</dbReference>
<comment type="similarity">
    <text evidence="1 6">Belongs to the class-A beta-lactamase family.</text>
</comment>
<accession>A0A7T7CDS7</accession>
<dbReference type="SUPFAM" id="SSF56601">
    <property type="entry name" value="beta-lactamase/transpeptidase-like"/>
    <property type="match status" value="1"/>
</dbReference>
<dbReference type="GO" id="GO:0030655">
    <property type="term" value="P:beta-lactam antibiotic catabolic process"/>
    <property type="evidence" value="ECO:0007669"/>
    <property type="project" value="InterPro"/>
</dbReference>
<evidence type="ECO:0000313" key="10">
    <source>
        <dbReference type="Proteomes" id="UP000595823"/>
    </source>
</evidence>
<dbReference type="EMBL" id="CP054705">
    <property type="protein sequence ID" value="QQK78317.1"/>
    <property type="molecule type" value="Genomic_DNA"/>
</dbReference>
<dbReference type="InterPro" id="IPR012338">
    <property type="entry name" value="Beta-lactam/transpept-like"/>
</dbReference>
<keyword evidence="3" id="KW-0732">Signal</keyword>
<dbReference type="PANTHER" id="PTHR35333">
    <property type="entry name" value="BETA-LACTAMASE"/>
    <property type="match status" value="1"/>
</dbReference>
<sequence length="295" mass="32964">MVRITKIAGSFLFTFVMLMGCTNQEELEANDHESTEDTNDVFRQLEEEYDANLGIYALDTGTNQSISYREDERFAYASTHKALTAGIMLQQNDIDELDQTIRITNDDLVNYNPITEDHVGEQMTLEELGEASMHYSDNTAGNLILEQIGGPEGFKEALRDMGDDVTNPERSEPELNEFLPGETQDTSTPEALASSLQSFTIGDALPQEKQELLTDWLKQNQTGDTLIRAGIPDNWEIGDRTGAASFGTRNAIAIIWPPNEEPIFLSVLSNKDQEDADYNDELIARATEEVINLLE</sequence>
<feature type="domain" description="Beta-lactamase class A catalytic" evidence="8">
    <location>
        <begin position="54"/>
        <end position="268"/>
    </location>
</feature>
<dbReference type="GO" id="GO:0046677">
    <property type="term" value="P:response to antibiotic"/>
    <property type="evidence" value="ECO:0007669"/>
    <property type="project" value="UniProtKB-UniRule"/>
</dbReference>
<dbReference type="NCBIfam" id="NF033103">
    <property type="entry name" value="bla_class_A"/>
    <property type="match status" value="1"/>
</dbReference>
<evidence type="ECO:0000256" key="7">
    <source>
        <dbReference type="SAM" id="MobiDB-lite"/>
    </source>
</evidence>
<comment type="catalytic activity">
    <reaction evidence="6">
        <text>a beta-lactam + H2O = a substituted beta-amino acid</text>
        <dbReference type="Rhea" id="RHEA:20401"/>
        <dbReference type="ChEBI" id="CHEBI:15377"/>
        <dbReference type="ChEBI" id="CHEBI:35627"/>
        <dbReference type="ChEBI" id="CHEBI:140347"/>
        <dbReference type="EC" id="3.5.2.6"/>
    </reaction>
</comment>
<feature type="compositionally biased region" description="Basic and acidic residues" evidence="7">
    <location>
        <begin position="162"/>
        <end position="173"/>
    </location>
</feature>
<dbReference type="RefSeq" id="WP_200128972.1">
    <property type="nucleotide sequence ID" value="NZ_CP054705.1"/>
</dbReference>
<evidence type="ECO:0000259" key="8">
    <source>
        <dbReference type="Pfam" id="PF13354"/>
    </source>
</evidence>
<keyword evidence="10" id="KW-1185">Reference proteome</keyword>
<reference evidence="9 10" key="1">
    <citation type="submission" date="2020-06" db="EMBL/GenBank/DDBJ databases">
        <title>Genomic analysis of Salicibibacter sp. NKC5-3.</title>
        <authorList>
            <person name="Oh Y.J."/>
        </authorList>
    </citation>
    <scope>NUCLEOTIDE SEQUENCE [LARGE SCALE GENOMIC DNA]</scope>
    <source>
        <strain evidence="9 10">NKC5-3</strain>
    </source>
</reference>
<dbReference type="PROSITE" id="PS51257">
    <property type="entry name" value="PROKAR_LIPOPROTEIN"/>
    <property type="match status" value="1"/>
</dbReference>
<proteinExistence type="inferred from homology"/>
<evidence type="ECO:0000256" key="1">
    <source>
        <dbReference type="ARBA" id="ARBA00009009"/>
    </source>
</evidence>
<gene>
    <name evidence="9" type="primary">bla</name>
    <name evidence="9" type="ORF">HUG15_12520</name>
</gene>
<evidence type="ECO:0000256" key="2">
    <source>
        <dbReference type="ARBA" id="ARBA00012865"/>
    </source>
</evidence>
<dbReference type="InterPro" id="IPR000871">
    <property type="entry name" value="Beta-lactam_class-A"/>
</dbReference>
<dbReference type="GO" id="GO:0008800">
    <property type="term" value="F:beta-lactamase activity"/>
    <property type="evidence" value="ECO:0007669"/>
    <property type="project" value="UniProtKB-UniRule"/>
</dbReference>
<keyword evidence="4 6" id="KW-0378">Hydrolase</keyword>
<organism evidence="9 10">
    <name type="scientific">Salicibibacter cibarius</name>
    <dbReference type="NCBI Taxonomy" id="2743000"/>
    <lineage>
        <taxon>Bacteria</taxon>
        <taxon>Bacillati</taxon>
        <taxon>Bacillota</taxon>
        <taxon>Bacilli</taxon>
        <taxon>Bacillales</taxon>
        <taxon>Bacillaceae</taxon>
        <taxon>Salicibibacter</taxon>
    </lineage>
</organism>
<protein>
    <recommendedName>
        <fullName evidence="2 6">Beta-lactamase</fullName>
        <ecNumber evidence="2 6">3.5.2.6</ecNumber>
    </recommendedName>
</protein>
<feature type="region of interest" description="Disordered" evidence="7">
    <location>
        <begin position="162"/>
        <end position="188"/>
    </location>
</feature>
<keyword evidence="5 6" id="KW-0046">Antibiotic resistance</keyword>
<dbReference type="AlphaFoldDB" id="A0A7T7CDS7"/>
<dbReference type="Proteomes" id="UP000595823">
    <property type="component" value="Chromosome"/>
</dbReference>
<dbReference type="PANTHER" id="PTHR35333:SF3">
    <property type="entry name" value="BETA-LACTAMASE-TYPE TRANSPEPTIDASE FOLD CONTAINING PROTEIN"/>
    <property type="match status" value="1"/>
</dbReference>
<evidence type="ECO:0000256" key="4">
    <source>
        <dbReference type="ARBA" id="ARBA00022801"/>
    </source>
</evidence>
<dbReference type="PROSITE" id="PS00146">
    <property type="entry name" value="BETA_LACTAMASE_A"/>
    <property type="match status" value="1"/>
</dbReference>
<name>A0A7T7CDS7_9BACI</name>
<dbReference type="InterPro" id="IPR045155">
    <property type="entry name" value="Beta-lactam_cat"/>
</dbReference>
<evidence type="ECO:0000313" key="9">
    <source>
        <dbReference type="EMBL" id="QQK78317.1"/>
    </source>
</evidence>
<evidence type="ECO:0000256" key="6">
    <source>
        <dbReference type="RuleBase" id="RU361140"/>
    </source>
</evidence>
<dbReference type="InterPro" id="IPR058139">
    <property type="entry name" value="BlaC_bacilli"/>
</dbReference>
<dbReference type="Pfam" id="PF13354">
    <property type="entry name" value="Beta-lactamase2"/>
    <property type="match status" value="1"/>
</dbReference>